<dbReference type="EMBL" id="FOCX01000017">
    <property type="protein sequence ID" value="SEO72916.1"/>
    <property type="molecule type" value="Genomic_DNA"/>
</dbReference>
<gene>
    <name evidence="1" type="ORF">SAMN05216388_1017126</name>
</gene>
<keyword evidence="2" id="KW-1185">Reference proteome</keyword>
<proteinExistence type="predicted"/>
<organism evidence="1 2">
    <name type="scientific">Halorientalis persicus</name>
    <dbReference type="NCBI Taxonomy" id="1367881"/>
    <lineage>
        <taxon>Archaea</taxon>
        <taxon>Methanobacteriati</taxon>
        <taxon>Methanobacteriota</taxon>
        <taxon>Stenosarchaea group</taxon>
        <taxon>Halobacteria</taxon>
        <taxon>Halobacteriales</taxon>
        <taxon>Haloarculaceae</taxon>
        <taxon>Halorientalis</taxon>
    </lineage>
</organism>
<protein>
    <submittedName>
        <fullName evidence="1">Uncharacterized protein</fullName>
    </submittedName>
</protein>
<dbReference type="OrthoDB" id="350762at2157"/>
<dbReference type="RefSeq" id="WP_170845452.1">
    <property type="nucleotide sequence ID" value="NZ_FOCX01000017.1"/>
</dbReference>
<reference evidence="2" key="1">
    <citation type="submission" date="2016-10" db="EMBL/GenBank/DDBJ databases">
        <authorList>
            <person name="Varghese N."/>
            <person name="Submissions S."/>
        </authorList>
    </citation>
    <scope>NUCLEOTIDE SEQUENCE [LARGE SCALE GENOMIC DNA]</scope>
    <source>
        <strain evidence="2">IBRC-M 10043</strain>
    </source>
</reference>
<accession>A0A1H8S301</accession>
<evidence type="ECO:0000313" key="2">
    <source>
        <dbReference type="Proteomes" id="UP000198775"/>
    </source>
</evidence>
<dbReference type="AlphaFoldDB" id="A0A1H8S301"/>
<evidence type="ECO:0000313" key="1">
    <source>
        <dbReference type="EMBL" id="SEO72916.1"/>
    </source>
</evidence>
<name>A0A1H8S301_9EURY</name>
<sequence length="49" mass="5335">MSAEELTTQINSAVEQAIVGEASLDEIDQALADARERIEEVRAFRGETA</sequence>
<dbReference type="Proteomes" id="UP000198775">
    <property type="component" value="Unassembled WGS sequence"/>
</dbReference>